<evidence type="ECO:0000313" key="4">
    <source>
        <dbReference type="EMBL" id="PIQ85869.1"/>
    </source>
</evidence>
<evidence type="ECO:0000313" key="5">
    <source>
        <dbReference type="Proteomes" id="UP000230859"/>
    </source>
</evidence>
<dbReference type="EMBL" id="PCVY01000058">
    <property type="protein sequence ID" value="PIQ85869.1"/>
    <property type="molecule type" value="Genomic_DNA"/>
</dbReference>
<dbReference type="Proteomes" id="UP000230859">
    <property type="component" value="Unassembled WGS sequence"/>
</dbReference>
<evidence type="ECO:0000256" key="3">
    <source>
        <dbReference type="ARBA" id="ARBA00023027"/>
    </source>
</evidence>
<sequence length="333" mass="36678">MKSRPVIAITMGDPGGIGPEIILKSLRKKPQNPCLVIGSKQAFDLAAKRSRQSVPFTMITRFDPSVFKQGKTYLLDITKLAKKKFPQIIFRSFQIGKISAANGALALTALTVAADLAQKGFARALVTAPLHKLAVQKVRPGFAGHTEFLANQSKTKRFAMFFYSPFFCVTLVTIHMSLKEVSNRITRQEIQTKIELTHEFLKQKLRIKHPRLAVAALNPHGREFGNEEDRLITPAIQRAKHKGINAEGPLPGDQVFYDAKKGLFHAVVAMYHDQGLAPFKMLAFDTGVNVTLGLPFVRTSPDHGTAFDIAYQNKANAASFQSALKLAVKLAGN</sequence>
<dbReference type="AlphaFoldDB" id="A0A2H0LN77"/>
<dbReference type="GO" id="GO:0051287">
    <property type="term" value="F:NAD binding"/>
    <property type="evidence" value="ECO:0007669"/>
    <property type="project" value="InterPro"/>
</dbReference>
<gene>
    <name evidence="4" type="primary">pdxA</name>
    <name evidence="4" type="ORF">COV74_06775</name>
</gene>
<keyword evidence="1" id="KW-0479">Metal-binding</keyword>
<comment type="caution">
    <text evidence="4">The sequence shown here is derived from an EMBL/GenBank/DDBJ whole genome shotgun (WGS) entry which is preliminary data.</text>
</comment>
<dbReference type="GO" id="GO:0046872">
    <property type="term" value="F:metal ion binding"/>
    <property type="evidence" value="ECO:0007669"/>
    <property type="project" value="UniProtKB-KW"/>
</dbReference>
<protein>
    <submittedName>
        <fullName evidence="4">4-hydroxythreonine-4-phosphate dehydrogenase PdxA</fullName>
    </submittedName>
</protein>
<dbReference type="NCBIfam" id="TIGR00557">
    <property type="entry name" value="pdxA"/>
    <property type="match status" value="1"/>
</dbReference>
<evidence type="ECO:0000256" key="1">
    <source>
        <dbReference type="ARBA" id="ARBA00022723"/>
    </source>
</evidence>
<evidence type="ECO:0000256" key="2">
    <source>
        <dbReference type="ARBA" id="ARBA00023002"/>
    </source>
</evidence>
<keyword evidence="3" id="KW-0520">NAD</keyword>
<accession>A0A2H0LN77</accession>
<name>A0A2H0LN77_9BACT</name>
<dbReference type="PANTHER" id="PTHR30004">
    <property type="entry name" value="4-HYDROXYTHREONINE-4-PHOSPHATE DEHYDROGENASE"/>
    <property type="match status" value="1"/>
</dbReference>
<dbReference type="InterPro" id="IPR005255">
    <property type="entry name" value="PdxA_fam"/>
</dbReference>
<organism evidence="4 5">
    <name type="scientific">Candidatus Abzuiibacterium crystallinum</name>
    <dbReference type="NCBI Taxonomy" id="1974748"/>
    <lineage>
        <taxon>Bacteria</taxon>
        <taxon>Pseudomonadati</taxon>
        <taxon>Candidatus Omnitrophota</taxon>
        <taxon>Candidatus Abzuiibacterium</taxon>
    </lineage>
</organism>
<dbReference type="Pfam" id="PF04166">
    <property type="entry name" value="PdxA"/>
    <property type="match status" value="1"/>
</dbReference>
<reference evidence="4 5" key="1">
    <citation type="submission" date="2017-09" db="EMBL/GenBank/DDBJ databases">
        <title>Depth-based differentiation of microbial function through sediment-hosted aquifers and enrichment of novel symbionts in the deep terrestrial subsurface.</title>
        <authorList>
            <person name="Probst A.J."/>
            <person name="Ladd B."/>
            <person name="Jarett J.K."/>
            <person name="Geller-Mcgrath D.E."/>
            <person name="Sieber C.M."/>
            <person name="Emerson J.B."/>
            <person name="Anantharaman K."/>
            <person name="Thomas B.C."/>
            <person name="Malmstrom R."/>
            <person name="Stieglmeier M."/>
            <person name="Klingl A."/>
            <person name="Woyke T."/>
            <person name="Ryan C.M."/>
            <person name="Banfield J.F."/>
        </authorList>
    </citation>
    <scope>NUCLEOTIDE SEQUENCE [LARGE SCALE GENOMIC DNA]</scope>
    <source>
        <strain evidence="4">CG11_big_fil_rev_8_21_14_0_20_45_26</strain>
    </source>
</reference>
<dbReference type="Gene3D" id="3.40.718.10">
    <property type="entry name" value="Isopropylmalate Dehydrogenase"/>
    <property type="match status" value="1"/>
</dbReference>
<dbReference type="SUPFAM" id="SSF53659">
    <property type="entry name" value="Isocitrate/Isopropylmalate dehydrogenase-like"/>
    <property type="match status" value="1"/>
</dbReference>
<dbReference type="GO" id="GO:0016491">
    <property type="term" value="F:oxidoreductase activity"/>
    <property type="evidence" value="ECO:0007669"/>
    <property type="project" value="UniProtKB-KW"/>
</dbReference>
<keyword evidence="2" id="KW-0560">Oxidoreductase</keyword>
<dbReference type="PANTHER" id="PTHR30004:SF6">
    <property type="entry name" value="D-THREONATE 4-PHOSPHATE DEHYDROGENASE"/>
    <property type="match status" value="1"/>
</dbReference>
<proteinExistence type="predicted"/>